<evidence type="ECO:0000313" key="2">
    <source>
        <dbReference type="EMBL" id="SEK48672.1"/>
    </source>
</evidence>
<proteinExistence type="predicted"/>
<accession>A0A1H7HGV1</accession>
<dbReference type="EMBL" id="FNZQ01000001">
    <property type="protein sequence ID" value="SEK48672.1"/>
    <property type="molecule type" value="Genomic_DNA"/>
</dbReference>
<reference evidence="2 3" key="1">
    <citation type="submission" date="2016-10" db="EMBL/GenBank/DDBJ databases">
        <authorList>
            <person name="de Groot N.N."/>
        </authorList>
    </citation>
    <scope>NUCLEOTIDE SEQUENCE [LARGE SCALE GENOMIC DNA]</scope>
    <source>
        <strain evidence="2 3">DSM 14858</strain>
    </source>
</reference>
<organism evidence="2 3">
    <name type="scientific">Jannaschia helgolandensis</name>
    <dbReference type="NCBI Taxonomy" id="188906"/>
    <lineage>
        <taxon>Bacteria</taxon>
        <taxon>Pseudomonadati</taxon>
        <taxon>Pseudomonadota</taxon>
        <taxon>Alphaproteobacteria</taxon>
        <taxon>Rhodobacterales</taxon>
        <taxon>Roseobacteraceae</taxon>
        <taxon>Jannaschia</taxon>
    </lineage>
</organism>
<keyword evidence="3" id="KW-1185">Reference proteome</keyword>
<dbReference type="AlphaFoldDB" id="A0A1H7HGV1"/>
<protein>
    <submittedName>
        <fullName evidence="2">Uncharacterized protein</fullName>
    </submittedName>
</protein>
<gene>
    <name evidence="2" type="ORF">SAMN04488526_0688</name>
</gene>
<evidence type="ECO:0000313" key="3">
    <source>
        <dbReference type="Proteomes" id="UP000199283"/>
    </source>
</evidence>
<name>A0A1H7HGV1_9RHOB</name>
<keyword evidence="1" id="KW-1133">Transmembrane helix</keyword>
<sequence>MNKFIPIAGAVGIAAVAAIYWMALPPEDNDPDIISENGLHWHSTVELYVNGVRREVSPNIGVGPAFVGAPNFNRRSGMAGLHTHDPDGTVHVEASGTVRQEDISLGTFFATWGKSFDDYGSKLNMKVNGVENNEGVDYVMQDGDRIILSFFP</sequence>
<evidence type="ECO:0000256" key="1">
    <source>
        <dbReference type="SAM" id="Phobius"/>
    </source>
</evidence>
<keyword evidence="1" id="KW-0812">Transmembrane</keyword>
<feature type="transmembrane region" description="Helical" evidence="1">
    <location>
        <begin position="7"/>
        <end position="24"/>
    </location>
</feature>
<dbReference type="Proteomes" id="UP000199283">
    <property type="component" value="Unassembled WGS sequence"/>
</dbReference>
<keyword evidence="1" id="KW-0472">Membrane</keyword>